<dbReference type="Pfam" id="PF08699">
    <property type="entry name" value="ArgoL1"/>
    <property type="match status" value="1"/>
</dbReference>
<feature type="domain" description="PAZ" evidence="1">
    <location>
        <begin position="70"/>
        <end position="188"/>
    </location>
</feature>
<gene>
    <name evidence="2" type="ORF">PV328_010680</name>
</gene>
<dbReference type="Pfam" id="PF16488">
    <property type="entry name" value="ArgoL2"/>
    <property type="match status" value="1"/>
</dbReference>
<reference evidence="2" key="2">
    <citation type="submission" date="2023-03" db="EMBL/GenBank/DDBJ databases">
        <authorList>
            <person name="Inwood S.N."/>
            <person name="Skelly J.G."/>
            <person name="Guhlin J."/>
            <person name="Harrop T.W.R."/>
            <person name="Goldson S.G."/>
            <person name="Dearden P.K."/>
        </authorList>
    </citation>
    <scope>NUCLEOTIDE SEQUENCE</scope>
    <source>
        <strain evidence="2">Irish</strain>
        <tissue evidence="2">Whole body</tissue>
    </source>
</reference>
<evidence type="ECO:0000313" key="3">
    <source>
        <dbReference type="Proteomes" id="UP001168990"/>
    </source>
</evidence>
<dbReference type="PROSITE" id="PS50821">
    <property type="entry name" value="PAZ"/>
    <property type="match status" value="1"/>
</dbReference>
<dbReference type="SMART" id="SM00949">
    <property type="entry name" value="PAZ"/>
    <property type="match status" value="1"/>
</dbReference>
<dbReference type="AlphaFoldDB" id="A0AA39FIH3"/>
<dbReference type="SUPFAM" id="SSF101690">
    <property type="entry name" value="PAZ domain"/>
    <property type="match status" value="1"/>
</dbReference>
<protein>
    <recommendedName>
        <fullName evidence="1">PAZ domain-containing protein</fullName>
    </recommendedName>
</protein>
<dbReference type="Gene3D" id="3.40.50.2300">
    <property type="match status" value="1"/>
</dbReference>
<name>A0AA39FIH3_9HYME</name>
<dbReference type="PANTHER" id="PTHR22891">
    <property type="entry name" value="EUKARYOTIC TRANSLATION INITIATION FACTOR 2C"/>
    <property type="match status" value="1"/>
</dbReference>
<organism evidence="2 3">
    <name type="scientific">Microctonus aethiopoides</name>
    <dbReference type="NCBI Taxonomy" id="144406"/>
    <lineage>
        <taxon>Eukaryota</taxon>
        <taxon>Metazoa</taxon>
        <taxon>Ecdysozoa</taxon>
        <taxon>Arthropoda</taxon>
        <taxon>Hexapoda</taxon>
        <taxon>Insecta</taxon>
        <taxon>Pterygota</taxon>
        <taxon>Neoptera</taxon>
        <taxon>Endopterygota</taxon>
        <taxon>Hymenoptera</taxon>
        <taxon>Apocrita</taxon>
        <taxon>Ichneumonoidea</taxon>
        <taxon>Braconidae</taxon>
        <taxon>Euphorinae</taxon>
        <taxon>Microctonus</taxon>
    </lineage>
</organism>
<keyword evidence="3" id="KW-1185">Reference proteome</keyword>
<dbReference type="InterPro" id="IPR032472">
    <property type="entry name" value="ArgoL2"/>
</dbReference>
<sequence length="351" mass="40299">MQVLNVILRMAPYNRAIMVGQSFFQQPRLPAFDLSNGMELWVGMFQSAVLGWNPYFNVDVVHKAFPKSEDVIEVMKDLCADRNGRPRELNENMLHCNKQKIEQHFCGLKVIFQLPNQPSSKRTVRVNGLDRPADKATFKLDNGDTTTVERYFLGSKNYKLRYPKLPCLWVGSRSRQILLPPELCKVKPGVVTNRKLGEEQTRRMIKETAKDPATRKGRILEAFNGMRYNQDPTLKEFGITLGGDFETVNARVLTPPTLQYAKRTVNVSNGVWRSPDAFNRPSSIPAGKWTILNLCQRMADNNLERFIESLQRIGRANGMNINSPKRPFQQLRLHARIFNLLRISTFKLLSF</sequence>
<dbReference type="InterPro" id="IPR014811">
    <property type="entry name" value="ArgoL1"/>
</dbReference>
<dbReference type="EMBL" id="JAQQBS010000004">
    <property type="protein sequence ID" value="KAK0170075.1"/>
    <property type="molecule type" value="Genomic_DNA"/>
</dbReference>
<dbReference type="InterPro" id="IPR003100">
    <property type="entry name" value="PAZ_dom"/>
</dbReference>
<comment type="caution">
    <text evidence="2">The sequence shown here is derived from an EMBL/GenBank/DDBJ whole genome shotgun (WGS) entry which is preliminary data.</text>
</comment>
<evidence type="ECO:0000313" key="2">
    <source>
        <dbReference type="EMBL" id="KAK0170075.1"/>
    </source>
</evidence>
<reference evidence="2" key="1">
    <citation type="journal article" date="2023" name="bioRxiv">
        <title>Scaffold-level genome assemblies of two parasitoid biocontrol wasps reveal the parthenogenesis mechanism and an associated novel virus.</title>
        <authorList>
            <person name="Inwood S."/>
            <person name="Skelly J."/>
            <person name="Guhlin J."/>
            <person name="Harrop T."/>
            <person name="Goldson S."/>
            <person name="Dearden P."/>
        </authorList>
    </citation>
    <scope>NUCLEOTIDE SEQUENCE</scope>
    <source>
        <strain evidence="2">Irish</strain>
        <tissue evidence="2">Whole body</tissue>
    </source>
</reference>
<dbReference type="Gene3D" id="2.170.260.10">
    <property type="entry name" value="paz domain"/>
    <property type="match status" value="1"/>
</dbReference>
<dbReference type="CDD" id="cd02846">
    <property type="entry name" value="PAZ_argonaute_like"/>
    <property type="match status" value="1"/>
</dbReference>
<dbReference type="GO" id="GO:0003723">
    <property type="term" value="F:RNA binding"/>
    <property type="evidence" value="ECO:0007669"/>
    <property type="project" value="InterPro"/>
</dbReference>
<accession>A0AA39FIH3</accession>
<dbReference type="InterPro" id="IPR036085">
    <property type="entry name" value="PAZ_dom_sf"/>
</dbReference>
<evidence type="ECO:0000259" key="1">
    <source>
        <dbReference type="PROSITE" id="PS50821"/>
    </source>
</evidence>
<proteinExistence type="predicted"/>
<dbReference type="SMART" id="SM01163">
    <property type="entry name" value="DUF1785"/>
    <property type="match status" value="1"/>
</dbReference>
<dbReference type="Pfam" id="PF02170">
    <property type="entry name" value="PAZ"/>
    <property type="match status" value="1"/>
</dbReference>
<dbReference type="Proteomes" id="UP001168990">
    <property type="component" value="Unassembled WGS sequence"/>
</dbReference>